<dbReference type="PANTHER" id="PTHR45033">
    <property type="match status" value="1"/>
</dbReference>
<reference evidence="2 3" key="1">
    <citation type="submission" date="2018-02" db="EMBL/GenBank/DDBJ databases">
        <title>Genome sequence of the basidiomycete white-rot fungus Phlebia centrifuga.</title>
        <authorList>
            <person name="Granchi Z."/>
            <person name="Peng M."/>
            <person name="de Vries R.P."/>
            <person name="Hilden K."/>
            <person name="Makela M.R."/>
            <person name="Grigoriev I."/>
            <person name="Riley R."/>
        </authorList>
    </citation>
    <scope>NUCLEOTIDE SEQUENCE [LARGE SCALE GENOMIC DNA]</scope>
    <source>
        <strain evidence="2 3">FBCC195</strain>
    </source>
</reference>
<organism evidence="2 3">
    <name type="scientific">Hermanssonia centrifuga</name>
    <dbReference type="NCBI Taxonomy" id="98765"/>
    <lineage>
        <taxon>Eukaryota</taxon>
        <taxon>Fungi</taxon>
        <taxon>Dikarya</taxon>
        <taxon>Basidiomycota</taxon>
        <taxon>Agaricomycotina</taxon>
        <taxon>Agaricomycetes</taxon>
        <taxon>Polyporales</taxon>
        <taxon>Meruliaceae</taxon>
        <taxon>Hermanssonia</taxon>
    </lineage>
</organism>
<dbReference type="Pfam" id="PF00107">
    <property type="entry name" value="ADH_zinc_N"/>
    <property type="match status" value="1"/>
</dbReference>
<dbReference type="SMART" id="SM00829">
    <property type="entry name" value="PKS_ER"/>
    <property type="match status" value="1"/>
</dbReference>
<dbReference type="CDD" id="cd05188">
    <property type="entry name" value="MDR"/>
    <property type="match status" value="1"/>
</dbReference>
<dbReference type="EMBL" id="MLYV02000221">
    <property type="protein sequence ID" value="PSS31092.1"/>
    <property type="molecule type" value="Genomic_DNA"/>
</dbReference>
<dbReference type="InterPro" id="IPR011032">
    <property type="entry name" value="GroES-like_sf"/>
</dbReference>
<feature type="domain" description="Enoyl reductase (ER)" evidence="1">
    <location>
        <begin position="28"/>
        <end position="275"/>
    </location>
</feature>
<gene>
    <name evidence="2" type="ORF">PHLCEN_2v2424</name>
</gene>
<dbReference type="OrthoDB" id="1706066at2759"/>
<comment type="caution">
    <text evidence="2">The sequence shown here is derived from an EMBL/GenBank/DDBJ whole genome shotgun (WGS) entry which is preliminary data.</text>
</comment>
<dbReference type="SUPFAM" id="SSF51735">
    <property type="entry name" value="NAD(P)-binding Rossmann-fold domains"/>
    <property type="match status" value="1"/>
</dbReference>
<dbReference type="InterPro" id="IPR052711">
    <property type="entry name" value="Zinc_ADH-like"/>
</dbReference>
<protein>
    <recommendedName>
        <fullName evidence="1">Enoyl reductase (ER) domain-containing protein</fullName>
    </recommendedName>
</protein>
<dbReference type="AlphaFoldDB" id="A0A2R6RM50"/>
<dbReference type="FunFam" id="3.40.50.720:FF:000481">
    <property type="entry name" value="Alcohol dehydrogenase, variant"/>
    <property type="match status" value="1"/>
</dbReference>
<evidence type="ECO:0000313" key="3">
    <source>
        <dbReference type="Proteomes" id="UP000186601"/>
    </source>
</evidence>
<dbReference type="SUPFAM" id="SSF50129">
    <property type="entry name" value="GroES-like"/>
    <property type="match status" value="1"/>
</dbReference>
<evidence type="ECO:0000313" key="2">
    <source>
        <dbReference type="EMBL" id="PSS31092.1"/>
    </source>
</evidence>
<keyword evidence="3" id="KW-1185">Reference proteome</keyword>
<sequence length="276" mass="29480">MCLELPRSTRLLTVKRGPADKKPTYHDALLEEKPLPILKTGQLLVKMNAVAFNHRDVGSAKVCVSRTSELRSPSSYGSVKANTPVLLLGVHSELTERYVAVERDQVIASPDHLDDEHLAAWPLAGVTAWRAAVVYANIQKGDNVLITGIGGGVALTALQICLARGANVFVSSGSEDKIKKAVGLGAKGGVNYRQSDWSATLEKLLVKEAGQGARVSVVIDSGGGDIMAQVGKVLKSGGKVVIYGMTASPKVTFTMREVLKNQQLIGIFVRRSPELN</sequence>
<dbReference type="STRING" id="98765.A0A2R6RM50"/>
<proteinExistence type="predicted"/>
<evidence type="ECO:0000259" key="1">
    <source>
        <dbReference type="SMART" id="SM00829"/>
    </source>
</evidence>
<dbReference type="Gene3D" id="3.90.180.10">
    <property type="entry name" value="Medium-chain alcohol dehydrogenases, catalytic domain"/>
    <property type="match status" value="1"/>
</dbReference>
<dbReference type="InterPro" id="IPR020843">
    <property type="entry name" value="ER"/>
</dbReference>
<name>A0A2R6RM50_9APHY</name>
<accession>A0A2R6RM50</accession>
<dbReference type="InterPro" id="IPR036291">
    <property type="entry name" value="NAD(P)-bd_dom_sf"/>
</dbReference>
<dbReference type="InterPro" id="IPR013149">
    <property type="entry name" value="ADH-like_C"/>
</dbReference>
<dbReference type="Gene3D" id="3.40.50.720">
    <property type="entry name" value="NAD(P)-binding Rossmann-like Domain"/>
    <property type="match status" value="1"/>
</dbReference>
<dbReference type="Proteomes" id="UP000186601">
    <property type="component" value="Unassembled WGS sequence"/>
</dbReference>
<dbReference type="PANTHER" id="PTHR45033:SF3">
    <property type="entry name" value="DEHYDROGENASE, PUTATIVE (AFU_ORTHOLOGUE AFUA_2G13270)-RELATED"/>
    <property type="match status" value="1"/>
</dbReference>
<dbReference type="GO" id="GO:0016491">
    <property type="term" value="F:oxidoreductase activity"/>
    <property type="evidence" value="ECO:0007669"/>
    <property type="project" value="InterPro"/>
</dbReference>